<dbReference type="KEGG" id="mmp:MMP1710"/>
<name>Q6LWJ9_METMP</name>
<dbReference type="EnsemblBacteria" id="CAF31266">
    <property type="protein sequence ID" value="CAF31266"/>
    <property type="gene ID" value="MMP1710"/>
</dbReference>
<proteinExistence type="predicted"/>
<dbReference type="eggNOG" id="arCOG00551">
    <property type="taxonomic scope" value="Archaea"/>
</dbReference>
<protein>
    <submittedName>
        <fullName evidence="1">Conserved hypothetical archeal protein</fullName>
    </submittedName>
</protein>
<keyword evidence="2" id="KW-1185">Reference proteome</keyword>
<dbReference type="PATRIC" id="fig|267377.15.peg.1753"/>
<dbReference type="AlphaFoldDB" id="Q6LWJ9"/>
<sequence length="198" mass="23590">MKDMYKKIRDAFFNEFFKEGLSDLPENFYKDARNYLETIEDNTKSKRVKYYLSNLLSFRIYKVNCLKESPNKFTPDEKRVISFIEETCYGTGNEDYLSKIDEFDKKKDKFSSDLNKSEEKSVECQKPKHINTESDIDIVRVITKFPCFTDGNLQYVLHKNDVISLDRKFSKILEKHNIIKRVNIHEDEKKDKQILPIL</sequence>
<reference evidence="1 2" key="1">
    <citation type="journal article" date="2004" name="J. Bacteriol.">
        <title>Complete genome sequence of the genetically tractable hydrogenotrophic methanogen Methanococcus maripaludis.</title>
        <authorList>
            <person name="Hendrickson E.L."/>
            <person name="Kaul R."/>
            <person name="Zhou Y."/>
            <person name="Bovee D."/>
            <person name="Chapman P."/>
            <person name="Chung J."/>
            <person name="Conway de Macario E."/>
            <person name="Dodsworth J.A."/>
            <person name="Gillett W."/>
            <person name="Graham D.E."/>
            <person name="Hackett M."/>
            <person name="Haydock A.K."/>
            <person name="Kang A."/>
            <person name="Land M.L."/>
            <person name="Levy R."/>
            <person name="Lie T.J."/>
            <person name="Major T.A."/>
            <person name="Moore B.C."/>
            <person name="Porat I."/>
            <person name="Palmeiri A."/>
            <person name="Rouse G."/>
            <person name="Saenphimmachak C."/>
            <person name="Soll D."/>
            <person name="Van Dien S."/>
            <person name="Wang T."/>
            <person name="Whitman W.B."/>
            <person name="Xia Q."/>
            <person name="Zhang Y."/>
            <person name="Larimer F.W."/>
            <person name="Olson M.V."/>
            <person name="Leigh J.A."/>
        </authorList>
    </citation>
    <scope>NUCLEOTIDE SEQUENCE [LARGE SCALE GENOMIC DNA]</scope>
    <source>
        <strain evidence="2">S2 / LL</strain>
    </source>
</reference>
<dbReference type="Proteomes" id="UP000000590">
    <property type="component" value="Chromosome"/>
</dbReference>
<accession>Q6LWJ9</accession>
<evidence type="ECO:0000313" key="1">
    <source>
        <dbReference type="EMBL" id="CAF31266.1"/>
    </source>
</evidence>
<gene>
    <name evidence="1" type="ordered locus">MMP1710</name>
</gene>
<dbReference type="STRING" id="267377.MMP1710"/>
<evidence type="ECO:0000313" key="2">
    <source>
        <dbReference type="Proteomes" id="UP000000590"/>
    </source>
</evidence>
<organism evidence="2">
    <name type="scientific">Methanococcus maripaludis (strain DSM 14266 / JCM 13030 / NBRC 101832 / S2 / LL)</name>
    <dbReference type="NCBI Taxonomy" id="267377"/>
    <lineage>
        <taxon>Archaea</taxon>
        <taxon>Methanobacteriati</taxon>
        <taxon>Methanobacteriota</taxon>
        <taxon>Methanomada group</taxon>
        <taxon>Methanococci</taxon>
        <taxon>Methanococcales</taxon>
        <taxon>Methanococcaceae</taxon>
        <taxon>Methanococcus</taxon>
    </lineage>
</organism>
<dbReference type="EMBL" id="BX950229">
    <property type="protein sequence ID" value="CAF31266.1"/>
    <property type="molecule type" value="Genomic_DNA"/>
</dbReference>
<dbReference type="HOGENOM" id="CLU_094462_0_0_2"/>